<keyword evidence="1" id="KW-0812">Transmembrane</keyword>
<feature type="transmembrane region" description="Helical" evidence="1">
    <location>
        <begin position="37"/>
        <end position="61"/>
    </location>
</feature>
<name>A0ABW0N4V7_9ACTN</name>
<accession>A0ABW0N4V7</accession>
<keyword evidence="3" id="KW-1185">Reference proteome</keyword>
<feature type="transmembrane region" description="Helical" evidence="1">
    <location>
        <begin position="6"/>
        <end position="25"/>
    </location>
</feature>
<comment type="caution">
    <text evidence="2">The sequence shown here is derived from an EMBL/GenBank/DDBJ whole genome shotgun (WGS) entry which is preliminary data.</text>
</comment>
<sequence length="141" mass="14741">MSTEVIVYVLTALAAVVVVLTQVRLARSDSGAGRHDLGHGLVHAHTVTGVIALALWVAFLVAPEDSVLGGDAVGIAAIAFWWIVVVLGLLILARWLPSRGKHSSGGREDSWSEGPGLSILAHVGMLVGVGVFTWAYLNALV</sequence>
<protein>
    <recommendedName>
        <fullName evidence="4">Integral membrane protein</fullName>
    </recommendedName>
</protein>
<organism evidence="2 3">
    <name type="scientific">Nocardioides caricicola</name>
    <dbReference type="NCBI Taxonomy" id="634770"/>
    <lineage>
        <taxon>Bacteria</taxon>
        <taxon>Bacillati</taxon>
        <taxon>Actinomycetota</taxon>
        <taxon>Actinomycetes</taxon>
        <taxon>Propionibacteriales</taxon>
        <taxon>Nocardioidaceae</taxon>
        <taxon>Nocardioides</taxon>
    </lineage>
</organism>
<evidence type="ECO:0000256" key="1">
    <source>
        <dbReference type="SAM" id="Phobius"/>
    </source>
</evidence>
<keyword evidence="1" id="KW-0472">Membrane</keyword>
<gene>
    <name evidence="2" type="ORF">ACFPKY_20395</name>
</gene>
<reference evidence="3" key="1">
    <citation type="journal article" date="2019" name="Int. J. Syst. Evol. Microbiol.">
        <title>The Global Catalogue of Microorganisms (GCM) 10K type strain sequencing project: providing services to taxonomists for standard genome sequencing and annotation.</title>
        <authorList>
            <consortium name="The Broad Institute Genomics Platform"/>
            <consortium name="The Broad Institute Genome Sequencing Center for Infectious Disease"/>
            <person name="Wu L."/>
            <person name="Ma J."/>
        </authorList>
    </citation>
    <scope>NUCLEOTIDE SEQUENCE [LARGE SCALE GENOMIC DNA]</scope>
    <source>
        <strain evidence="3">KACC 13778</strain>
    </source>
</reference>
<feature type="transmembrane region" description="Helical" evidence="1">
    <location>
        <begin position="73"/>
        <end position="96"/>
    </location>
</feature>
<dbReference type="EMBL" id="JBHSMD010000010">
    <property type="protein sequence ID" value="MFC5495480.1"/>
    <property type="molecule type" value="Genomic_DNA"/>
</dbReference>
<evidence type="ECO:0000313" key="2">
    <source>
        <dbReference type="EMBL" id="MFC5495480.1"/>
    </source>
</evidence>
<feature type="transmembrane region" description="Helical" evidence="1">
    <location>
        <begin position="117"/>
        <end position="137"/>
    </location>
</feature>
<dbReference type="RefSeq" id="WP_345181604.1">
    <property type="nucleotide sequence ID" value="NZ_BAABFQ010000009.1"/>
</dbReference>
<evidence type="ECO:0008006" key="4">
    <source>
        <dbReference type="Google" id="ProtNLM"/>
    </source>
</evidence>
<keyword evidence="1" id="KW-1133">Transmembrane helix</keyword>
<evidence type="ECO:0000313" key="3">
    <source>
        <dbReference type="Proteomes" id="UP001595956"/>
    </source>
</evidence>
<dbReference type="Proteomes" id="UP001595956">
    <property type="component" value="Unassembled WGS sequence"/>
</dbReference>
<proteinExistence type="predicted"/>